<dbReference type="RefSeq" id="WP_008726355.1">
    <property type="nucleotide sequence ID" value="NZ_CVLB01000001.1"/>
</dbReference>
<dbReference type="SMART" id="SM01387">
    <property type="entry name" value="Ribosomal_S15"/>
    <property type="match status" value="1"/>
</dbReference>
<evidence type="ECO:0000256" key="2">
    <source>
        <dbReference type="ARBA" id="ARBA00023274"/>
    </source>
</evidence>
<evidence type="ECO:0000256" key="4">
    <source>
        <dbReference type="HAMAP-Rule" id="MF_01343"/>
    </source>
</evidence>
<dbReference type="PROSITE" id="PS00362">
    <property type="entry name" value="RIBOSOMAL_S15"/>
    <property type="match status" value="1"/>
</dbReference>
<dbReference type="Pfam" id="PF00312">
    <property type="entry name" value="Ribosomal_S15"/>
    <property type="match status" value="1"/>
</dbReference>
<dbReference type="Gene3D" id="6.10.250.3130">
    <property type="match status" value="1"/>
</dbReference>
<dbReference type="OrthoDB" id="9799262at2"/>
<dbReference type="InterPro" id="IPR005290">
    <property type="entry name" value="Ribosomal_uS15_bac-type"/>
</dbReference>
<dbReference type="GO" id="GO:0006412">
    <property type="term" value="P:translation"/>
    <property type="evidence" value="ECO:0007669"/>
    <property type="project" value="UniProtKB-UniRule"/>
</dbReference>
<dbReference type="GO" id="GO:0003735">
    <property type="term" value="F:structural constituent of ribosome"/>
    <property type="evidence" value="ECO:0007669"/>
    <property type="project" value="InterPro"/>
</dbReference>
<evidence type="ECO:0000313" key="8">
    <source>
        <dbReference type="Proteomes" id="UP000043763"/>
    </source>
</evidence>
<evidence type="ECO:0000256" key="1">
    <source>
        <dbReference type="ARBA" id="ARBA00022980"/>
    </source>
</evidence>
<gene>
    <name evidence="4" type="primary">rpsO</name>
    <name evidence="7" type="ORF">BRSU_1834</name>
</gene>
<sequence length="89" mass="10430">MSITADEKAKIIKEFGKNEKDTGSTEVQVALLTNRITYLKGHFQTHTKDNHSRMGLLKMVAKRRKLLNYLRKTDIEAYKNLIQRLKLRK</sequence>
<evidence type="ECO:0000256" key="5">
    <source>
        <dbReference type="RuleBase" id="RU003919"/>
    </source>
</evidence>
<keyword evidence="4 6" id="KW-0699">rRNA-binding</keyword>
<reference evidence="8" key="1">
    <citation type="submission" date="2015-04" db="EMBL/GenBank/DDBJ databases">
        <authorList>
            <person name="Mushtaq Mamoona"/>
        </authorList>
    </citation>
    <scope>NUCLEOTIDE SEQUENCE [LARGE SCALE GENOMIC DNA]</scope>
    <source>
        <strain evidence="8">AN4859/03</strain>
    </source>
</reference>
<evidence type="ECO:0000313" key="7">
    <source>
        <dbReference type="EMBL" id="CRF34037.1"/>
    </source>
</evidence>
<dbReference type="FunFam" id="1.10.287.10:FF:000002">
    <property type="entry name" value="30S ribosomal protein S15"/>
    <property type="match status" value="1"/>
</dbReference>
<dbReference type="EMBL" id="CVLB01000001">
    <property type="protein sequence ID" value="CRF34037.1"/>
    <property type="molecule type" value="Genomic_DNA"/>
</dbReference>
<proteinExistence type="inferred from homology"/>
<keyword evidence="1 4" id="KW-0689">Ribosomal protein</keyword>
<comment type="subunit">
    <text evidence="3 4">Part of the 30S ribosomal subunit. Forms a bridge to the 50S subunit in the 70S ribosome, contacting the 23S rRNA.</text>
</comment>
<dbReference type="PANTHER" id="PTHR23321">
    <property type="entry name" value="RIBOSOMAL PROTEIN S15, BACTERIAL AND ORGANELLAR"/>
    <property type="match status" value="1"/>
</dbReference>
<dbReference type="CDD" id="cd00353">
    <property type="entry name" value="Ribosomal_S15p_S13e"/>
    <property type="match status" value="1"/>
</dbReference>
<keyword evidence="8" id="KW-1185">Reference proteome</keyword>
<evidence type="ECO:0000256" key="3">
    <source>
        <dbReference type="ARBA" id="ARBA00064542"/>
    </source>
</evidence>
<keyword evidence="4 6" id="KW-0694">RNA-binding</keyword>
<name>A0A0G4K886_9SPIR</name>
<dbReference type="Gene3D" id="1.10.287.10">
    <property type="entry name" value="S15/NS1, RNA-binding"/>
    <property type="match status" value="1"/>
</dbReference>
<dbReference type="GO" id="GO:0019843">
    <property type="term" value="F:rRNA binding"/>
    <property type="evidence" value="ECO:0007669"/>
    <property type="project" value="UniProtKB-UniRule"/>
</dbReference>
<dbReference type="AlphaFoldDB" id="A0A0G4K886"/>
<evidence type="ECO:0000256" key="6">
    <source>
        <dbReference type="RuleBase" id="RU004524"/>
    </source>
</evidence>
<dbReference type="PANTHER" id="PTHR23321:SF26">
    <property type="entry name" value="SMALL RIBOSOMAL SUBUNIT PROTEIN US15M"/>
    <property type="match status" value="1"/>
</dbReference>
<dbReference type="HAMAP" id="MF_01343_B">
    <property type="entry name" value="Ribosomal_uS15_B"/>
    <property type="match status" value="1"/>
</dbReference>
<protein>
    <recommendedName>
        <fullName evidence="4">Small ribosomal subunit protein uS15</fullName>
    </recommendedName>
</protein>
<organism evidence="7 8">
    <name type="scientific">Brachyspira suanatina</name>
    <dbReference type="NCBI Taxonomy" id="381802"/>
    <lineage>
        <taxon>Bacteria</taxon>
        <taxon>Pseudomonadati</taxon>
        <taxon>Spirochaetota</taxon>
        <taxon>Spirochaetia</taxon>
        <taxon>Brachyspirales</taxon>
        <taxon>Brachyspiraceae</taxon>
        <taxon>Brachyspira</taxon>
    </lineage>
</organism>
<dbReference type="Proteomes" id="UP000043763">
    <property type="component" value="Unassembled WGS sequence"/>
</dbReference>
<keyword evidence="2 4" id="KW-0687">Ribonucleoprotein</keyword>
<accession>A0A0G4K886</accession>
<dbReference type="SUPFAM" id="SSF47060">
    <property type="entry name" value="S15/NS1 RNA-binding domain"/>
    <property type="match status" value="1"/>
</dbReference>
<dbReference type="GeneID" id="66489106"/>
<comment type="similarity">
    <text evidence="4 5">Belongs to the universal ribosomal protein uS15 family.</text>
</comment>
<dbReference type="InterPro" id="IPR000589">
    <property type="entry name" value="Ribosomal_uS15"/>
</dbReference>
<dbReference type="InterPro" id="IPR009068">
    <property type="entry name" value="uS15_NS1_RNA-bd_sf"/>
</dbReference>
<dbReference type="NCBIfam" id="TIGR00952">
    <property type="entry name" value="S15_bact"/>
    <property type="match status" value="1"/>
</dbReference>
<comment type="function">
    <text evidence="4">Forms an intersubunit bridge (bridge B4) with the 23S rRNA of the 50S subunit in the ribosome.</text>
</comment>
<dbReference type="GO" id="GO:0022627">
    <property type="term" value="C:cytosolic small ribosomal subunit"/>
    <property type="evidence" value="ECO:0007669"/>
    <property type="project" value="TreeGrafter"/>
</dbReference>
<comment type="function">
    <text evidence="4 6">One of the primary rRNA binding proteins, it binds directly to 16S rRNA where it helps nucleate assembly of the platform of the 30S subunit by binding and bridging several RNA helices of the 16S rRNA.</text>
</comment>